<dbReference type="Pfam" id="PF07859">
    <property type="entry name" value="Abhydrolase_3"/>
    <property type="match status" value="1"/>
</dbReference>
<evidence type="ECO:0000313" key="3">
    <source>
        <dbReference type="Proteomes" id="UP000031192"/>
    </source>
</evidence>
<gene>
    <name evidence="2" type="ORF">MGU_11160</name>
</gene>
<protein>
    <submittedName>
        <fullName evidence="2">Esterase/lipase/thioesterase</fullName>
    </submittedName>
</protein>
<dbReference type="AlphaFoldDB" id="A0A0B4HPY2"/>
<dbReference type="Gene3D" id="3.40.50.1820">
    <property type="entry name" value="alpha/beta hydrolase"/>
    <property type="match status" value="1"/>
</dbReference>
<comment type="caution">
    <text evidence="2">The sequence shown here is derived from an EMBL/GenBank/DDBJ whole genome shotgun (WGS) entry which is preliminary data.</text>
</comment>
<dbReference type="HOGENOM" id="CLU_012494_13_2_1"/>
<name>A0A0B4HPY2_METGA</name>
<dbReference type="GO" id="GO:0019433">
    <property type="term" value="P:triglyceride catabolic process"/>
    <property type="evidence" value="ECO:0007669"/>
    <property type="project" value="TreeGrafter"/>
</dbReference>
<dbReference type="GO" id="GO:0005829">
    <property type="term" value="C:cytosol"/>
    <property type="evidence" value="ECO:0007669"/>
    <property type="project" value="TreeGrafter"/>
</dbReference>
<dbReference type="InterPro" id="IPR029058">
    <property type="entry name" value="AB_hydrolase_fold"/>
</dbReference>
<dbReference type="GO" id="GO:0004771">
    <property type="term" value="F:sterol ester esterase activity"/>
    <property type="evidence" value="ECO:0007669"/>
    <property type="project" value="TreeGrafter"/>
</dbReference>
<dbReference type="InterPro" id="IPR013094">
    <property type="entry name" value="AB_hydrolase_3"/>
</dbReference>
<evidence type="ECO:0000259" key="1">
    <source>
        <dbReference type="Pfam" id="PF07859"/>
    </source>
</evidence>
<evidence type="ECO:0000313" key="2">
    <source>
        <dbReference type="EMBL" id="KID81489.1"/>
    </source>
</evidence>
<organism evidence="2 3">
    <name type="scientific">Metarhizium guizhouense (strain ARSEF 977)</name>
    <dbReference type="NCBI Taxonomy" id="1276136"/>
    <lineage>
        <taxon>Eukaryota</taxon>
        <taxon>Fungi</taxon>
        <taxon>Dikarya</taxon>
        <taxon>Ascomycota</taxon>
        <taxon>Pezizomycotina</taxon>
        <taxon>Sordariomycetes</taxon>
        <taxon>Hypocreomycetidae</taxon>
        <taxon>Hypocreales</taxon>
        <taxon>Clavicipitaceae</taxon>
        <taxon>Metarhizium</taxon>
    </lineage>
</organism>
<feature type="domain" description="Alpha/beta hydrolase fold-3" evidence="1">
    <location>
        <begin position="104"/>
        <end position="318"/>
    </location>
</feature>
<dbReference type="Proteomes" id="UP000031192">
    <property type="component" value="Unassembled WGS sequence"/>
</dbReference>
<reference evidence="2 3" key="1">
    <citation type="journal article" date="2014" name="Proc. Natl. Acad. Sci. U.S.A.">
        <title>Trajectory and genomic determinants of fungal-pathogen speciation and host adaptation.</title>
        <authorList>
            <person name="Hu X."/>
            <person name="Xiao G."/>
            <person name="Zheng P."/>
            <person name="Shang Y."/>
            <person name="Su Y."/>
            <person name="Zhang X."/>
            <person name="Liu X."/>
            <person name="Zhan S."/>
            <person name="St Leger R.J."/>
            <person name="Wang C."/>
        </authorList>
    </citation>
    <scope>NUCLEOTIDE SEQUENCE [LARGE SCALE GENOMIC DNA]</scope>
    <source>
        <strain evidence="2 3">ARSEF 977</strain>
    </source>
</reference>
<dbReference type="EMBL" id="AZNH01000142">
    <property type="protein sequence ID" value="KID81489.1"/>
    <property type="molecule type" value="Genomic_DNA"/>
</dbReference>
<dbReference type="PANTHER" id="PTHR23025:SF4">
    <property type="entry name" value="ALPHA_BETA HYDROLASE FOLD-3 DOMAIN-CONTAINING PROTEIN"/>
    <property type="match status" value="1"/>
</dbReference>
<dbReference type="SUPFAM" id="SSF53474">
    <property type="entry name" value="alpha/beta-Hydrolases"/>
    <property type="match status" value="1"/>
</dbReference>
<proteinExistence type="predicted"/>
<keyword evidence="3" id="KW-1185">Reference proteome</keyword>
<sequence>MTIHHNLQSDLELNVSKLQLSAVSQETIELNRHLQELELKCPRWFDVGAVEYRRMRKLGQTPLIPSISVPSAVSDALPSRDKGRTIPCRILRPSNSSVKAGGLLLHFHGGGWVLNDEESSDTYLQSIADSCQLVCISAGYRLAPEHPFPAGPEDCMDVAQWLIANGAEKYGASLAFICGESAGANLALVTSLGLLRSPLLEYANFRLKGLLLHYGAFSLLWQPGTRLFQKDSTLVLDEETLDSFRKAYLTHSDIETITSPQISPFYADLNGIQLPEALITCGTNDCLLEDSVFMSTRWILAGGKAVLKLYPGSSHGFILFSPDRHENTKLALSDVATFIRPKLIVDSSKL</sequence>
<accession>A0A0B4HPY2</accession>
<dbReference type="PANTHER" id="PTHR23025">
    <property type="entry name" value="TRIACYLGLYCEROL LIPASE"/>
    <property type="match status" value="1"/>
</dbReference>
<dbReference type="GO" id="GO:0004806">
    <property type="term" value="F:triacylglycerol lipase activity"/>
    <property type="evidence" value="ECO:0007669"/>
    <property type="project" value="TreeGrafter"/>
</dbReference>